<name>A0A177N5C2_9GAMM</name>
<accession>A0A177N5C2</accession>
<dbReference type="EMBL" id="LUUJ01000102">
    <property type="protein sequence ID" value="OAI13196.1"/>
    <property type="molecule type" value="Genomic_DNA"/>
</dbReference>
<proteinExistence type="predicted"/>
<protein>
    <submittedName>
        <fullName evidence="1">Uncharacterized protein</fullName>
    </submittedName>
</protein>
<dbReference type="OrthoDB" id="5572082at2"/>
<gene>
    <name evidence="1" type="ORF">A1507_17665</name>
</gene>
<dbReference type="RefSeq" id="WP_064041572.1">
    <property type="nucleotide sequence ID" value="NZ_LUUJ01000102.1"/>
</dbReference>
<comment type="caution">
    <text evidence="1">The sequence shown here is derived from an EMBL/GenBank/DDBJ whole genome shotgun (WGS) entry which is preliminary data.</text>
</comment>
<evidence type="ECO:0000313" key="1">
    <source>
        <dbReference type="EMBL" id="OAI13196.1"/>
    </source>
</evidence>
<reference evidence="1 2" key="1">
    <citation type="submission" date="2016-03" db="EMBL/GenBank/DDBJ databases">
        <authorList>
            <person name="Ploux O."/>
        </authorList>
    </citation>
    <scope>NUCLEOTIDE SEQUENCE [LARGE SCALE GENOMIC DNA]</scope>
    <source>
        <strain evidence="1 2">R-45378</strain>
    </source>
</reference>
<dbReference type="Proteomes" id="UP000077857">
    <property type="component" value="Unassembled WGS sequence"/>
</dbReference>
<evidence type="ECO:0000313" key="2">
    <source>
        <dbReference type="Proteomes" id="UP000077857"/>
    </source>
</evidence>
<dbReference type="AlphaFoldDB" id="A0A177N5C2"/>
<sequence>MIEHAGKVRLTRAEFRRLQRNNARRGYAVNTIKSTAEYDVALVQACSPVFLADLLQALETGSSPLIRGEVTFDQLTDS</sequence>
<organism evidence="1 2">
    <name type="scientific">Methylomonas koyamae</name>
    <dbReference type="NCBI Taxonomy" id="702114"/>
    <lineage>
        <taxon>Bacteria</taxon>
        <taxon>Pseudomonadati</taxon>
        <taxon>Pseudomonadota</taxon>
        <taxon>Gammaproteobacteria</taxon>
        <taxon>Methylococcales</taxon>
        <taxon>Methylococcaceae</taxon>
        <taxon>Methylomonas</taxon>
    </lineage>
</organism>